<protein>
    <submittedName>
        <fullName evidence="3">TTI1 protein</fullName>
    </submittedName>
</protein>
<sequence length="1184" mass="133098">MAVIDNPSEAFNTLRPVCVKLTQEQTLQNVEKLHSQLQQISDSVLQQLLEYVLFPLRFTLKSPGQKKDRLICAVVKCIRHILSVTCVQKWDLLNDLFNELCVLLCSPSNPGNVAPTSEELKTAVVEGLCALLHAAYGDIKFCLYEPSMLANLGFAISLLLKLAEHEKSRAVKKVSLQCLLCLTLQCHCCRETVSLTEEETRRLGNTFASFLPGISLALCKIINGDIKQGNAVIVTAMKVFYRATGLVMADTQHSDVNVKEDVPTERGRNGELVIKRTKDWLKDTASKLTILLRRVINCCSRHPHWKVRIELIELSNYLLINCHGSLAESVGILLEALVGLVSDESNQIKERCEEVLKRIAEGNLFCENREFLDILSENLHSLTTRLPRLMRTTDDMEKLSNLNLLLGYLRLLGPRIVNVLNSAAHLYCLSKALMQVLEMDVSDVKIVEERTSHVNGESEVTFETQTQKKYFKYFTSNVIFERIQQICRILGYYGNLYLLVDHFMDLYRKSVVYRKQAAMVINELIAGAAKMNVDVLQEQHNLLPQEDLKALVTSVTEEYTCSANWHISTSSQSPGEEKNERQNHQRMLCISETAQTSTSLSSSSILSINSNIWQICIQLEGIGCFALAVGSQFKLVLISSLYPVLEKVGDEILLISQSALETMKTICKACGYPSVKDLINQNSDYLINDISLNLQRFTQHLDTPRVLAAMIRNSDVSLLPLLSDIIQDVLLTLDLSYDERAPIFCMVLHSVVGALESPQDDSVCDLEEDSYNGKAVVPCHITIAKDVMERCIHLLSDKRLLVRLKALDILQLCVRVLCGFDNELLPMAHRVWPSLVQRLTNDDPLVVLRAFKVLCTLCEICKDFLKRRVSKEVLPKMTGSLMKQAAVSAKAGPIYTHTLAYKLQLSVLQGLGALACRLDLVDGDIDVILEACLPYLSCRQPLKLQEASISVCSDCGEWMSQQGRHFIRSFSQWLMGANEVTLLWSWQPLALIALAMRIVSVPMVKVIAGSCFQCPELYCWTWYSNAGGVMKKIDHIFVGRHSRLLQNCRVYRSAQFGNSDHRLVVATLRIQLGSSRLPLNRSMSLDLARLQYQAVSNEFARSLYEELADLGTTANPNVIWETFHDKTLKVAEGCVGVTSVPRRRCFISQGTLDIIERNRSTWLNGNSGLYQELRRRGCEGFEGS</sequence>
<dbReference type="InterPro" id="IPR057567">
    <property type="entry name" value="TPR_TTI1_C"/>
</dbReference>
<dbReference type="Pfam" id="PF24176">
    <property type="entry name" value="TPR_TTI1_2nd"/>
    <property type="match status" value="1"/>
</dbReference>
<evidence type="ECO:0000313" key="3">
    <source>
        <dbReference type="EMBL" id="KAG2461896.1"/>
    </source>
</evidence>
<proteinExistence type="predicted"/>
<dbReference type="InterPro" id="IPR049362">
    <property type="entry name" value="TTI1_rpt"/>
</dbReference>
<reference evidence="3 4" key="1">
    <citation type="journal article" date="2021" name="Cell">
        <title>Tracing the genetic footprints of vertebrate landing in non-teleost ray-finned fishes.</title>
        <authorList>
            <person name="Bi X."/>
            <person name="Wang K."/>
            <person name="Yang L."/>
            <person name="Pan H."/>
            <person name="Jiang H."/>
            <person name="Wei Q."/>
            <person name="Fang M."/>
            <person name="Yu H."/>
            <person name="Zhu C."/>
            <person name="Cai Y."/>
            <person name="He Y."/>
            <person name="Gan X."/>
            <person name="Zeng H."/>
            <person name="Yu D."/>
            <person name="Zhu Y."/>
            <person name="Jiang H."/>
            <person name="Qiu Q."/>
            <person name="Yang H."/>
            <person name="Zhang Y.E."/>
            <person name="Wang W."/>
            <person name="Zhu M."/>
            <person name="He S."/>
            <person name="Zhang G."/>
        </authorList>
    </citation>
    <scope>NUCLEOTIDE SEQUENCE [LARGE SCALE GENOMIC DNA]</scope>
    <source>
        <strain evidence="3">Bchr_013</strain>
    </source>
</reference>
<dbReference type="Gene3D" id="1.25.10.10">
    <property type="entry name" value="Leucine-rich Repeat Variant"/>
    <property type="match status" value="2"/>
</dbReference>
<accession>A0A8X8BPQ8</accession>
<dbReference type="PANTHER" id="PTHR18460:SF3">
    <property type="entry name" value="TELO2-INTERACTING PROTEIN 1 HOMOLOG"/>
    <property type="match status" value="1"/>
</dbReference>
<name>A0A8X8BPQ8_POLSE</name>
<evidence type="ECO:0000313" key="4">
    <source>
        <dbReference type="Proteomes" id="UP000886611"/>
    </source>
</evidence>
<comment type="caution">
    <text evidence="3">The sequence shown here is derived from an EMBL/GenBank/DDBJ whole genome shotgun (WGS) entry which is preliminary data.</text>
</comment>
<dbReference type="Pfam" id="PF21547">
    <property type="entry name" value="TTI1"/>
    <property type="match status" value="1"/>
</dbReference>
<dbReference type="SUPFAM" id="SSF48371">
    <property type="entry name" value="ARM repeat"/>
    <property type="match status" value="1"/>
</dbReference>
<dbReference type="InterPro" id="IPR052587">
    <property type="entry name" value="TELO2-interacting_protein_1"/>
</dbReference>
<feature type="domain" description="TTI1 C-terminal TPR" evidence="2">
    <location>
        <begin position="760"/>
        <end position="954"/>
    </location>
</feature>
<keyword evidence="4" id="KW-1185">Reference proteome</keyword>
<dbReference type="InterPro" id="IPR057566">
    <property type="entry name" value="TPR_TTI1_N"/>
</dbReference>
<dbReference type="Pfam" id="PF24173">
    <property type="entry name" value="TPR_TTI1_N"/>
    <property type="match status" value="1"/>
</dbReference>
<evidence type="ECO:0000259" key="2">
    <source>
        <dbReference type="Pfam" id="PF24181"/>
    </source>
</evidence>
<dbReference type="EMBL" id="JAATIS010004524">
    <property type="protein sequence ID" value="KAG2461896.1"/>
    <property type="molecule type" value="Genomic_DNA"/>
</dbReference>
<evidence type="ECO:0000259" key="1">
    <source>
        <dbReference type="Pfam" id="PF24173"/>
    </source>
</evidence>
<feature type="non-terminal residue" evidence="3">
    <location>
        <position position="1"/>
    </location>
</feature>
<dbReference type="GO" id="GO:0005737">
    <property type="term" value="C:cytoplasm"/>
    <property type="evidence" value="ECO:0007669"/>
    <property type="project" value="TreeGrafter"/>
</dbReference>
<organism evidence="3 4">
    <name type="scientific">Polypterus senegalus</name>
    <name type="common">Senegal bichir</name>
    <dbReference type="NCBI Taxonomy" id="55291"/>
    <lineage>
        <taxon>Eukaryota</taxon>
        <taxon>Metazoa</taxon>
        <taxon>Chordata</taxon>
        <taxon>Craniata</taxon>
        <taxon>Vertebrata</taxon>
        <taxon>Euteleostomi</taxon>
        <taxon>Actinopterygii</taxon>
        <taxon>Polypteriformes</taxon>
        <taxon>Polypteridae</taxon>
        <taxon>Polypterus</taxon>
    </lineage>
</organism>
<feature type="non-terminal residue" evidence="3">
    <location>
        <position position="1184"/>
    </location>
</feature>
<dbReference type="InterPro" id="IPR016024">
    <property type="entry name" value="ARM-type_fold"/>
</dbReference>
<dbReference type="InterPro" id="IPR036691">
    <property type="entry name" value="Endo/exonu/phosph_ase_sf"/>
</dbReference>
<feature type="domain" description="TTI1 N-terminal TPR" evidence="1">
    <location>
        <begin position="11"/>
        <end position="344"/>
    </location>
</feature>
<dbReference type="Proteomes" id="UP000886611">
    <property type="component" value="Unassembled WGS sequence"/>
</dbReference>
<dbReference type="InterPro" id="IPR011989">
    <property type="entry name" value="ARM-like"/>
</dbReference>
<dbReference type="Pfam" id="PF24181">
    <property type="entry name" value="TPR_TTI1_C"/>
    <property type="match status" value="1"/>
</dbReference>
<gene>
    <name evidence="3" type="primary">Tti1</name>
    <name evidence="3" type="ORF">GTO96_0008130</name>
</gene>
<dbReference type="PANTHER" id="PTHR18460">
    <property type="entry name" value="TEL2 INTERACTING PROTEIN 1 TTI1 FAMILY MEMBER"/>
    <property type="match status" value="1"/>
</dbReference>
<dbReference type="SUPFAM" id="SSF56219">
    <property type="entry name" value="DNase I-like"/>
    <property type="match status" value="1"/>
</dbReference>
<dbReference type="AlphaFoldDB" id="A0A8X8BPQ8"/>